<dbReference type="HOGENOM" id="CLU_064076_1_2_6"/>
<accession>Q0A9X5</accession>
<sequence>MVSDRRSRRVSIGVLLLWAPMALLAEELVLTTEDYPPYNFQDEDGGLSGISTDVLREALERAEIEASFRLLPWARAYAAAQQRPGACVYSTGRTPEREPLFEWVGPLSDNDWAAFSHPDADVEAESVGDLHMLRVGGFRGDATSAYLESRGVDIDYVSHDALNARRLQAGRIDVWVTGSRVAPWLARREGTGPVEQRFVFREVDLYLACHPDTDPDTLARLRSALQAMEADGATEEIRDHYR</sequence>
<dbReference type="OrthoDB" id="8587856at2"/>
<dbReference type="PANTHER" id="PTHR38834:SF3">
    <property type="entry name" value="SOLUTE-BINDING PROTEIN FAMILY 3_N-TERMINAL DOMAIN-CONTAINING PROTEIN"/>
    <property type="match status" value="1"/>
</dbReference>
<gene>
    <name evidence="2" type="ordered locus">Mlg_1009</name>
</gene>
<reference evidence="3" key="1">
    <citation type="submission" date="2006-08" db="EMBL/GenBank/DDBJ databases">
        <title>Complete sequence of Alkalilimnicola ehrilichei MLHE-1.</title>
        <authorList>
            <person name="Copeland A."/>
            <person name="Lucas S."/>
            <person name="Lapidus A."/>
            <person name="Barry K."/>
            <person name="Detter J.C."/>
            <person name="Glavina del Rio T."/>
            <person name="Hammon N."/>
            <person name="Israni S."/>
            <person name="Dalin E."/>
            <person name="Tice H."/>
            <person name="Pitluck S."/>
            <person name="Sims D."/>
            <person name="Brettin T."/>
            <person name="Bruce D."/>
            <person name="Han C."/>
            <person name="Tapia R."/>
            <person name="Gilna P."/>
            <person name="Schmutz J."/>
            <person name="Larimer F."/>
            <person name="Land M."/>
            <person name="Hauser L."/>
            <person name="Kyrpides N."/>
            <person name="Mikhailova N."/>
            <person name="Oremland R.S."/>
            <person name="Hoeft S.E."/>
            <person name="Switzer-Blum J."/>
            <person name="Kulp T."/>
            <person name="King G."/>
            <person name="Tabita R."/>
            <person name="Witte B."/>
            <person name="Santini J.M."/>
            <person name="Basu P."/>
            <person name="Hollibaugh J.T."/>
            <person name="Xie G."/>
            <person name="Stolz J.F."/>
            <person name="Richardson P."/>
        </authorList>
    </citation>
    <scope>NUCLEOTIDE SEQUENCE [LARGE SCALE GENOMIC DNA]</scope>
    <source>
        <strain evidence="3">ATCC BAA-1101 / DSM 17681 / MLHE-1</strain>
    </source>
</reference>
<dbReference type="Gene3D" id="3.40.190.10">
    <property type="entry name" value="Periplasmic binding protein-like II"/>
    <property type="match status" value="2"/>
</dbReference>
<dbReference type="Proteomes" id="UP000001962">
    <property type="component" value="Chromosome"/>
</dbReference>
<dbReference type="eggNOG" id="COG0834">
    <property type="taxonomic scope" value="Bacteria"/>
</dbReference>
<dbReference type="SMART" id="SM00062">
    <property type="entry name" value="PBPb"/>
    <property type="match status" value="1"/>
</dbReference>
<dbReference type="PANTHER" id="PTHR38834">
    <property type="entry name" value="PERIPLASMIC SUBSTRATE BINDING PROTEIN FAMILY 3"/>
    <property type="match status" value="1"/>
</dbReference>
<dbReference type="EMBL" id="CP000453">
    <property type="protein sequence ID" value="ABI56362.1"/>
    <property type="molecule type" value="Genomic_DNA"/>
</dbReference>
<name>Q0A9X5_ALKEH</name>
<keyword evidence="3" id="KW-1185">Reference proteome</keyword>
<evidence type="ECO:0000313" key="3">
    <source>
        <dbReference type="Proteomes" id="UP000001962"/>
    </source>
</evidence>
<dbReference type="KEGG" id="aeh:Mlg_1009"/>
<feature type="domain" description="Solute-binding protein family 3/N-terminal" evidence="1">
    <location>
        <begin position="27"/>
        <end position="241"/>
    </location>
</feature>
<protein>
    <submittedName>
        <fullName evidence="2">Amino acid ABC transporter substrate-binding protein, PAAT family</fullName>
    </submittedName>
</protein>
<proteinExistence type="predicted"/>
<dbReference type="SUPFAM" id="SSF53850">
    <property type="entry name" value="Periplasmic binding protein-like II"/>
    <property type="match status" value="1"/>
</dbReference>
<organism evidence="2 3">
    <name type="scientific">Alkalilimnicola ehrlichii (strain ATCC BAA-1101 / DSM 17681 / MLHE-1)</name>
    <dbReference type="NCBI Taxonomy" id="187272"/>
    <lineage>
        <taxon>Bacteria</taxon>
        <taxon>Pseudomonadati</taxon>
        <taxon>Pseudomonadota</taxon>
        <taxon>Gammaproteobacteria</taxon>
        <taxon>Chromatiales</taxon>
        <taxon>Ectothiorhodospiraceae</taxon>
        <taxon>Alkalilimnicola</taxon>
    </lineage>
</organism>
<dbReference type="Pfam" id="PF00497">
    <property type="entry name" value="SBP_bac_3"/>
    <property type="match status" value="1"/>
</dbReference>
<evidence type="ECO:0000313" key="2">
    <source>
        <dbReference type="EMBL" id="ABI56362.1"/>
    </source>
</evidence>
<dbReference type="AlphaFoldDB" id="Q0A9X5"/>
<dbReference type="InterPro" id="IPR001638">
    <property type="entry name" value="Solute-binding_3/MltF_N"/>
</dbReference>
<evidence type="ECO:0000259" key="1">
    <source>
        <dbReference type="SMART" id="SM00062"/>
    </source>
</evidence>